<dbReference type="Gene3D" id="3.40.50.1010">
    <property type="entry name" value="5'-nuclease"/>
    <property type="match status" value="1"/>
</dbReference>
<proteinExistence type="predicted"/>
<dbReference type="Proteomes" id="UP000251717">
    <property type="component" value="Unassembled WGS sequence"/>
</dbReference>
<evidence type="ECO:0000313" key="3">
    <source>
        <dbReference type="Proteomes" id="UP000251717"/>
    </source>
</evidence>
<dbReference type="GO" id="GO:0004521">
    <property type="term" value="F:RNA endonuclease activity"/>
    <property type="evidence" value="ECO:0007669"/>
    <property type="project" value="InterPro"/>
</dbReference>
<name>A0A315XLW0_9EURY</name>
<dbReference type="PANTHER" id="PTHR42188:SF1">
    <property type="entry name" value="23S RRNA-SPECIFIC ENDONUCLEASE VAPC20"/>
    <property type="match status" value="1"/>
</dbReference>
<keyword evidence="3" id="KW-1185">Reference proteome</keyword>
<protein>
    <submittedName>
        <fullName evidence="2">PIN domain protein</fullName>
    </submittedName>
</protein>
<reference evidence="2 3" key="1">
    <citation type="submission" date="2017-03" db="EMBL/GenBank/DDBJ databases">
        <title>Genome sequence of Methanobrevibacter thaueri.</title>
        <authorList>
            <person name="Poehlein A."/>
            <person name="Seedorf H."/>
            <person name="Daniel R."/>
        </authorList>
    </citation>
    <scope>NUCLEOTIDE SEQUENCE [LARGE SCALE GENOMIC DNA]</scope>
    <source>
        <strain evidence="2 3">DSM 11995</strain>
    </source>
</reference>
<dbReference type="InterPro" id="IPR029060">
    <property type="entry name" value="PIN-like_dom_sf"/>
</dbReference>
<gene>
    <name evidence="2" type="ORF">MBBTH_16290</name>
</gene>
<comment type="caution">
    <text evidence="2">The sequence shown here is derived from an EMBL/GenBank/DDBJ whole genome shotgun (WGS) entry which is preliminary data.</text>
</comment>
<dbReference type="PANTHER" id="PTHR42188">
    <property type="entry name" value="23S RRNA-SPECIFIC ENDONUCLEASE VAPC20"/>
    <property type="match status" value="1"/>
</dbReference>
<dbReference type="SUPFAM" id="SSF88723">
    <property type="entry name" value="PIN domain-like"/>
    <property type="match status" value="1"/>
</dbReference>
<dbReference type="AlphaFoldDB" id="A0A315XLW0"/>
<feature type="domain" description="PIN" evidence="1">
    <location>
        <begin position="3"/>
        <end position="129"/>
    </location>
</feature>
<dbReference type="InterPro" id="IPR039018">
    <property type="entry name" value="VapC20-like"/>
</dbReference>
<evidence type="ECO:0000259" key="1">
    <source>
        <dbReference type="Pfam" id="PF01850"/>
    </source>
</evidence>
<dbReference type="InterPro" id="IPR002716">
    <property type="entry name" value="PIN_dom"/>
</dbReference>
<dbReference type="GO" id="GO:0016075">
    <property type="term" value="P:rRNA catabolic process"/>
    <property type="evidence" value="ECO:0007669"/>
    <property type="project" value="TreeGrafter"/>
</dbReference>
<dbReference type="Pfam" id="PF01850">
    <property type="entry name" value="PIN"/>
    <property type="match status" value="1"/>
</dbReference>
<dbReference type="RefSeq" id="WP_116592544.1">
    <property type="nucleotide sequence ID" value="NZ_MZGS01000026.1"/>
</dbReference>
<organism evidence="2 3">
    <name type="scientific">Methanobrevibacter thaueri</name>
    <dbReference type="NCBI Taxonomy" id="190975"/>
    <lineage>
        <taxon>Archaea</taxon>
        <taxon>Methanobacteriati</taxon>
        <taxon>Methanobacteriota</taxon>
        <taxon>Methanomada group</taxon>
        <taxon>Methanobacteria</taxon>
        <taxon>Methanobacteriales</taxon>
        <taxon>Methanobacteriaceae</taxon>
        <taxon>Methanobrevibacter</taxon>
    </lineage>
</organism>
<evidence type="ECO:0000313" key="2">
    <source>
        <dbReference type="EMBL" id="PWB85592.1"/>
    </source>
</evidence>
<dbReference type="OrthoDB" id="76904at2157"/>
<accession>A0A315XLW0</accession>
<dbReference type="EMBL" id="MZGS01000026">
    <property type="protein sequence ID" value="PWB85592.1"/>
    <property type="molecule type" value="Genomic_DNA"/>
</dbReference>
<sequence>MKILLDSSFIIAIFRKNDPLHQRAIENKEILDNDCYISNGIVSEVITILGQKTKDIALVRLVYNYMKDNFTIINESDINMYSDNVFAIFEKYNKNKFKLGFIDCSEVVIYEYYNLDYVASFDEEFKLFDEINLMDLK</sequence>